<sequence length="93" mass="10250">MATDLSEAEPVHHKALPLLAGAQLIHTDKLSEKVEDDTMPIRRTVNSSSRETPPKSKPAEGEEVKAEFVSLPNYIIGNRYDDITLVDGSHNLI</sequence>
<accession>A0A2I0T1X2</accession>
<evidence type="ECO:0000256" key="1">
    <source>
        <dbReference type="SAM" id="MobiDB-lite"/>
    </source>
</evidence>
<proteinExistence type="predicted"/>
<evidence type="ECO:0000313" key="2">
    <source>
        <dbReference type="EMBL" id="PKU27800.1"/>
    </source>
</evidence>
<dbReference type="EMBL" id="KZ524332">
    <property type="protein sequence ID" value="PKU27800.1"/>
    <property type="molecule type" value="Genomic_DNA"/>
</dbReference>
<dbReference type="AlphaFoldDB" id="A0A2I0T1X2"/>
<dbReference type="OrthoDB" id="7684689at2759"/>
<keyword evidence="3" id="KW-1185">Reference proteome</keyword>
<feature type="compositionally biased region" description="Basic and acidic residues" evidence="1">
    <location>
        <begin position="52"/>
        <end position="63"/>
    </location>
</feature>
<feature type="region of interest" description="Disordered" evidence="1">
    <location>
        <begin position="35"/>
        <end position="63"/>
    </location>
</feature>
<dbReference type="Proteomes" id="UP000233556">
    <property type="component" value="Unassembled WGS sequence"/>
</dbReference>
<organism evidence="2 3">
    <name type="scientific">Limosa lapponica baueri</name>
    <dbReference type="NCBI Taxonomy" id="1758121"/>
    <lineage>
        <taxon>Eukaryota</taxon>
        <taxon>Metazoa</taxon>
        <taxon>Chordata</taxon>
        <taxon>Craniata</taxon>
        <taxon>Vertebrata</taxon>
        <taxon>Euteleostomi</taxon>
        <taxon>Archelosauria</taxon>
        <taxon>Archosauria</taxon>
        <taxon>Dinosauria</taxon>
        <taxon>Saurischia</taxon>
        <taxon>Theropoda</taxon>
        <taxon>Coelurosauria</taxon>
        <taxon>Aves</taxon>
        <taxon>Neognathae</taxon>
        <taxon>Neoaves</taxon>
        <taxon>Charadriiformes</taxon>
        <taxon>Scolopacidae</taxon>
        <taxon>Limosa</taxon>
    </lineage>
</organism>
<name>A0A2I0T1X2_LIMLA</name>
<evidence type="ECO:0000313" key="3">
    <source>
        <dbReference type="Proteomes" id="UP000233556"/>
    </source>
</evidence>
<protein>
    <submittedName>
        <fullName evidence="2">Heterochromatin protein 1-binding protein 3</fullName>
    </submittedName>
</protein>
<reference evidence="3" key="2">
    <citation type="submission" date="2017-12" db="EMBL/GenBank/DDBJ databases">
        <title>Genome sequence of the Bar-tailed Godwit (Limosa lapponica baueri).</title>
        <authorList>
            <person name="Lima N.C.B."/>
            <person name="Parody-Merino A.M."/>
            <person name="Battley P.F."/>
            <person name="Fidler A.E."/>
            <person name="Prosdocimi F."/>
        </authorList>
    </citation>
    <scope>NUCLEOTIDE SEQUENCE [LARGE SCALE GENOMIC DNA]</scope>
</reference>
<gene>
    <name evidence="2" type="ORF">llap_21896</name>
</gene>
<reference evidence="3" key="1">
    <citation type="submission" date="2017-11" db="EMBL/GenBank/DDBJ databases">
        <authorList>
            <person name="Lima N.C."/>
            <person name="Parody-Merino A.M."/>
            <person name="Battley P.F."/>
            <person name="Fidler A.E."/>
            <person name="Prosdocimi F."/>
        </authorList>
    </citation>
    <scope>NUCLEOTIDE SEQUENCE [LARGE SCALE GENOMIC DNA]</scope>
</reference>